<dbReference type="RefSeq" id="WP_319807086.1">
    <property type="nucleotide sequence ID" value="NZ_CP107052.1"/>
</dbReference>
<dbReference type="PANTHER" id="PTHR30203">
    <property type="entry name" value="OUTER MEMBRANE CATION EFFLUX PROTEIN"/>
    <property type="match status" value="1"/>
</dbReference>
<keyword evidence="2" id="KW-0812">Transmembrane</keyword>
<dbReference type="Gene3D" id="1.20.1600.10">
    <property type="entry name" value="Outer membrane efflux proteins (OEP)"/>
    <property type="match status" value="1"/>
</dbReference>
<organism evidence="4 5">
    <name type="scientific">Candidatus Kirkpatrickella diaphorinae</name>
    <dbReference type="NCBI Taxonomy" id="2984322"/>
    <lineage>
        <taxon>Bacteria</taxon>
        <taxon>Pseudomonadati</taxon>
        <taxon>Pseudomonadota</taxon>
        <taxon>Alphaproteobacteria</taxon>
        <taxon>Acetobacterales</taxon>
        <taxon>Acetobacteraceae</taxon>
        <taxon>Candidatus Kirkpatrickella</taxon>
    </lineage>
</organism>
<keyword evidence="2" id="KW-0449">Lipoprotein</keyword>
<keyword evidence="2" id="KW-1134">Transmembrane beta strand</keyword>
<dbReference type="Pfam" id="PF02321">
    <property type="entry name" value="OEP"/>
    <property type="match status" value="2"/>
</dbReference>
<protein>
    <submittedName>
        <fullName evidence="4">Efflux transporter outer membrane subunit</fullName>
    </submittedName>
</protein>
<dbReference type="Proteomes" id="UP001163831">
    <property type="component" value="Chromosome"/>
</dbReference>
<dbReference type="SUPFAM" id="SSF56954">
    <property type="entry name" value="Outer membrane efflux proteins (OEP)"/>
    <property type="match status" value="1"/>
</dbReference>
<sequence>MRPVLPPSPLLSALVLMPFLSGCWMVGPNYKRPQAIISPVFKEAPQPPPGWTVAQPEMAEASKGPWWRIYGDPTLDGLEDQVNITNQNVKQYEAQYRKARAMIDSVRAQLFPTLNGNFSFSRNAQGGQSRSASAGSFVNYSHTTTVNTWSTSPSASWTIDIWGKIRRQVEQQVDLTQASAADLANAQLSYQAQLATNYFNMRYQDSLRRLYARNVSYFREALRIVQNQAEAGVAEPSALLQARYQLQQTIAQETQAGVARAQYEHAIAVLMGKAPAEVTISEADLPPRLPVLPVAVPSTLLQRRPDVAAAERRLAGYNAAIGAAIAAYYPQFTLSAQYGYSGDPLDELIRAASRFWSLGAAASETIFSGGARRAAVRGAKADYDAAVANYRQTVLTALQNVEDNFSNLRILEKQYGEQEAAVASAKEAVRVSMNAFMAGTEIYTTVITSQQNALNYEVQALGVRQSQWTSHVALITALGGGWDAASLPARKSLTSNNPFIDGYFRKAKE</sequence>
<reference evidence="4" key="1">
    <citation type="submission" date="2022-10" db="EMBL/GenBank/DDBJ databases">
        <title>Candidatus Kirkpatrella diaphorinas gen. nov., sp. nov., an uncultured endosymbiont identified in a population of Diaphorina citri from Hawaii.</title>
        <authorList>
            <person name="Henry E.M."/>
            <person name="Carlson C.R."/>
            <person name="Kuo Y.-W."/>
        </authorList>
    </citation>
    <scope>NUCLEOTIDE SEQUENCE</scope>
    <source>
        <strain evidence="4">CADCRV1</strain>
    </source>
</reference>
<keyword evidence="5" id="KW-1185">Reference proteome</keyword>
<evidence type="ECO:0000256" key="3">
    <source>
        <dbReference type="SAM" id="Coils"/>
    </source>
</evidence>
<evidence type="ECO:0000313" key="5">
    <source>
        <dbReference type="Proteomes" id="UP001163831"/>
    </source>
</evidence>
<dbReference type="EMBL" id="CP107052">
    <property type="protein sequence ID" value="UYH51493.1"/>
    <property type="molecule type" value="Genomic_DNA"/>
</dbReference>
<comment type="similarity">
    <text evidence="1 2">Belongs to the outer membrane factor (OMF) (TC 1.B.17) family.</text>
</comment>
<dbReference type="InterPro" id="IPR003423">
    <property type="entry name" value="OMP_efflux"/>
</dbReference>
<dbReference type="PANTHER" id="PTHR30203:SF33">
    <property type="entry name" value="BLR4455 PROTEIN"/>
    <property type="match status" value="1"/>
</dbReference>
<dbReference type="NCBIfam" id="TIGR01845">
    <property type="entry name" value="outer_NodT"/>
    <property type="match status" value="1"/>
</dbReference>
<dbReference type="Gene3D" id="2.20.200.10">
    <property type="entry name" value="Outer membrane efflux proteins (OEP)"/>
    <property type="match status" value="1"/>
</dbReference>
<dbReference type="PROSITE" id="PS51257">
    <property type="entry name" value="PROKAR_LIPOPROTEIN"/>
    <property type="match status" value="1"/>
</dbReference>
<dbReference type="InterPro" id="IPR010131">
    <property type="entry name" value="MdtP/NodT-like"/>
</dbReference>
<keyword evidence="2" id="KW-0564">Palmitate</keyword>
<proteinExistence type="inferred from homology"/>
<comment type="subcellular location">
    <subcellularLocation>
        <location evidence="2">Cell membrane</location>
        <topology evidence="2">Lipid-anchor</topology>
    </subcellularLocation>
</comment>
<keyword evidence="3" id="KW-0175">Coiled coil</keyword>
<evidence type="ECO:0000256" key="1">
    <source>
        <dbReference type="ARBA" id="ARBA00007613"/>
    </source>
</evidence>
<evidence type="ECO:0000313" key="4">
    <source>
        <dbReference type="EMBL" id="UYH51493.1"/>
    </source>
</evidence>
<gene>
    <name evidence="4" type="ORF">N5W20_01000</name>
</gene>
<name>A0ABY6GL69_9PROT</name>
<accession>A0ABY6GL69</accession>
<feature type="coiled-coil region" evidence="3">
    <location>
        <begin position="75"/>
        <end position="109"/>
    </location>
</feature>
<evidence type="ECO:0000256" key="2">
    <source>
        <dbReference type="RuleBase" id="RU362097"/>
    </source>
</evidence>
<keyword evidence="2" id="KW-0472">Membrane</keyword>